<comment type="caution">
    <text evidence="1">The sequence shown here is derived from an EMBL/GenBank/DDBJ whole genome shotgun (WGS) entry which is preliminary data.</text>
</comment>
<dbReference type="EMBL" id="BGPR01000513">
    <property type="protein sequence ID" value="GBM24203.1"/>
    <property type="molecule type" value="Genomic_DNA"/>
</dbReference>
<evidence type="ECO:0000313" key="1">
    <source>
        <dbReference type="EMBL" id="GBM24203.1"/>
    </source>
</evidence>
<reference evidence="1 2" key="1">
    <citation type="journal article" date="2019" name="Sci. Rep.">
        <title>Orb-weaving spider Araneus ventricosus genome elucidates the spidroin gene catalogue.</title>
        <authorList>
            <person name="Kono N."/>
            <person name="Nakamura H."/>
            <person name="Ohtoshi R."/>
            <person name="Moran D.A.P."/>
            <person name="Shinohara A."/>
            <person name="Yoshida Y."/>
            <person name="Fujiwara M."/>
            <person name="Mori M."/>
            <person name="Tomita M."/>
            <person name="Arakawa K."/>
        </authorList>
    </citation>
    <scope>NUCLEOTIDE SEQUENCE [LARGE SCALE GENOMIC DNA]</scope>
</reference>
<dbReference type="AlphaFoldDB" id="A0A4Y2E4Y1"/>
<keyword evidence="2" id="KW-1185">Reference proteome</keyword>
<dbReference type="Proteomes" id="UP000499080">
    <property type="component" value="Unassembled WGS sequence"/>
</dbReference>
<name>A0A4Y2E4Y1_ARAVE</name>
<accession>A0A4Y2E4Y1</accession>
<organism evidence="1 2">
    <name type="scientific">Araneus ventricosus</name>
    <name type="common">Orbweaver spider</name>
    <name type="synonym">Epeira ventricosa</name>
    <dbReference type="NCBI Taxonomy" id="182803"/>
    <lineage>
        <taxon>Eukaryota</taxon>
        <taxon>Metazoa</taxon>
        <taxon>Ecdysozoa</taxon>
        <taxon>Arthropoda</taxon>
        <taxon>Chelicerata</taxon>
        <taxon>Arachnida</taxon>
        <taxon>Araneae</taxon>
        <taxon>Araneomorphae</taxon>
        <taxon>Entelegynae</taxon>
        <taxon>Araneoidea</taxon>
        <taxon>Araneidae</taxon>
        <taxon>Araneus</taxon>
    </lineage>
</organism>
<sequence>MSRPQERRVPGSKRETTEDPLCMGPVARYIIRSGQTSFRWYGGNFEEGVPAQLSFSTFDGGSKLRDVSGSPMTPNNHCFQTQSATVDYCSNPTDSRVVEDKWGLV</sequence>
<gene>
    <name evidence="1" type="ORF">AVEN_4954_1</name>
</gene>
<proteinExistence type="predicted"/>
<protein>
    <submittedName>
        <fullName evidence="1">Uncharacterized protein</fullName>
    </submittedName>
</protein>
<evidence type="ECO:0000313" key="2">
    <source>
        <dbReference type="Proteomes" id="UP000499080"/>
    </source>
</evidence>